<feature type="transmembrane region" description="Helical" evidence="7">
    <location>
        <begin position="345"/>
        <end position="367"/>
    </location>
</feature>
<dbReference type="PANTHER" id="PTHR43302:SF5">
    <property type="entry name" value="TRANSPORTER ARSB-RELATED"/>
    <property type="match status" value="1"/>
</dbReference>
<dbReference type="Pfam" id="PF03600">
    <property type="entry name" value="CitMHS"/>
    <property type="match status" value="1"/>
</dbReference>
<comment type="caution">
    <text evidence="9">The sequence shown here is derived from an EMBL/GenBank/DDBJ whole genome shotgun (WGS) entry which is preliminary data.</text>
</comment>
<comment type="subcellular location">
    <subcellularLocation>
        <location evidence="1">Cell membrane</location>
        <topology evidence="1">Multi-pass membrane protein</topology>
    </subcellularLocation>
</comment>
<feature type="transmembrane region" description="Helical" evidence="7">
    <location>
        <begin position="282"/>
        <end position="300"/>
    </location>
</feature>
<reference evidence="9" key="1">
    <citation type="submission" date="2020-10" db="EMBL/GenBank/DDBJ databases">
        <authorList>
            <person name="Gilroy R."/>
        </authorList>
    </citation>
    <scope>NUCLEOTIDE SEQUENCE</scope>
    <source>
        <strain evidence="9">13766</strain>
    </source>
</reference>
<feature type="transmembrane region" description="Helical" evidence="7">
    <location>
        <begin position="82"/>
        <end position="107"/>
    </location>
</feature>
<dbReference type="GO" id="GO:0005886">
    <property type="term" value="C:plasma membrane"/>
    <property type="evidence" value="ECO:0007669"/>
    <property type="project" value="UniProtKB-SubCell"/>
</dbReference>
<accession>A0A9D1K7P1</accession>
<evidence type="ECO:0000256" key="2">
    <source>
        <dbReference type="ARBA" id="ARBA00022448"/>
    </source>
</evidence>
<feature type="transmembrane region" description="Helical" evidence="7">
    <location>
        <begin position="200"/>
        <end position="233"/>
    </location>
</feature>
<feature type="transmembrane region" description="Helical" evidence="7">
    <location>
        <begin position="245"/>
        <end position="262"/>
    </location>
</feature>
<proteinExistence type="predicted"/>
<keyword evidence="6 7" id="KW-0472">Membrane</keyword>
<keyword evidence="4 7" id="KW-0812">Transmembrane</keyword>
<evidence type="ECO:0000256" key="7">
    <source>
        <dbReference type="SAM" id="Phobius"/>
    </source>
</evidence>
<feature type="transmembrane region" description="Helical" evidence="7">
    <location>
        <begin position="306"/>
        <end position="324"/>
    </location>
</feature>
<organism evidence="9 10">
    <name type="scientific">Candidatus Alectryocaccomicrobium excrementavium</name>
    <dbReference type="NCBI Taxonomy" id="2840668"/>
    <lineage>
        <taxon>Bacteria</taxon>
        <taxon>Bacillati</taxon>
        <taxon>Bacillota</taxon>
        <taxon>Clostridia</taxon>
        <taxon>Candidatus Alectryocaccomicrobium</taxon>
    </lineage>
</organism>
<name>A0A9D1K7P1_9FIRM</name>
<keyword evidence="5 7" id="KW-1133">Transmembrane helix</keyword>
<evidence type="ECO:0000256" key="1">
    <source>
        <dbReference type="ARBA" id="ARBA00004651"/>
    </source>
</evidence>
<gene>
    <name evidence="9" type="ORF">IAA84_13080</name>
</gene>
<evidence type="ECO:0000256" key="5">
    <source>
        <dbReference type="ARBA" id="ARBA00022989"/>
    </source>
</evidence>
<dbReference type="Proteomes" id="UP000824140">
    <property type="component" value="Unassembled WGS sequence"/>
</dbReference>
<evidence type="ECO:0000256" key="3">
    <source>
        <dbReference type="ARBA" id="ARBA00022475"/>
    </source>
</evidence>
<keyword evidence="2" id="KW-0813">Transport</keyword>
<dbReference type="GO" id="GO:0055085">
    <property type="term" value="P:transmembrane transport"/>
    <property type="evidence" value="ECO:0007669"/>
    <property type="project" value="InterPro"/>
</dbReference>
<reference evidence="9" key="2">
    <citation type="journal article" date="2021" name="PeerJ">
        <title>Extensive microbial diversity within the chicken gut microbiome revealed by metagenomics and culture.</title>
        <authorList>
            <person name="Gilroy R."/>
            <person name="Ravi A."/>
            <person name="Getino M."/>
            <person name="Pursley I."/>
            <person name="Horton D.L."/>
            <person name="Alikhan N.F."/>
            <person name="Baker D."/>
            <person name="Gharbi K."/>
            <person name="Hall N."/>
            <person name="Watson M."/>
            <person name="Adriaenssens E.M."/>
            <person name="Foster-Nyarko E."/>
            <person name="Jarju S."/>
            <person name="Secka A."/>
            <person name="Antonio M."/>
            <person name="Oren A."/>
            <person name="Chaudhuri R.R."/>
            <person name="La Ragione R."/>
            <person name="Hildebrand F."/>
            <person name="Pallen M.J."/>
        </authorList>
    </citation>
    <scope>NUCLEOTIDE SEQUENCE</scope>
    <source>
        <strain evidence="9">13766</strain>
    </source>
</reference>
<dbReference type="InterPro" id="IPR004680">
    <property type="entry name" value="Cit_transptr-like_dom"/>
</dbReference>
<evidence type="ECO:0000313" key="10">
    <source>
        <dbReference type="Proteomes" id="UP000824140"/>
    </source>
</evidence>
<feature type="transmembrane region" description="Helical" evidence="7">
    <location>
        <begin position="42"/>
        <end position="61"/>
    </location>
</feature>
<feature type="domain" description="Citrate transporter-like" evidence="8">
    <location>
        <begin position="12"/>
        <end position="299"/>
    </location>
</feature>
<dbReference type="AlphaFoldDB" id="A0A9D1K7P1"/>
<keyword evidence="3" id="KW-1003">Cell membrane</keyword>
<evidence type="ECO:0000259" key="8">
    <source>
        <dbReference type="Pfam" id="PF03600"/>
    </source>
</evidence>
<evidence type="ECO:0000256" key="6">
    <source>
        <dbReference type="ARBA" id="ARBA00023136"/>
    </source>
</evidence>
<feature type="transmembrane region" description="Helical" evidence="7">
    <location>
        <begin position="155"/>
        <end position="179"/>
    </location>
</feature>
<protein>
    <submittedName>
        <fullName evidence="9">Citrate transporter</fullName>
    </submittedName>
</protein>
<dbReference type="EMBL" id="DVJN01000249">
    <property type="protein sequence ID" value="HIS93942.1"/>
    <property type="molecule type" value="Genomic_DNA"/>
</dbReference>
<sequence>MKLLAWLKSEPVLVAAWALALISAFFVPPDAAYADYLDTRTLALLFCLMAVMAALQGAGLFHRAGEWLLRRTATSRQLEACLIFLCFFASMLVTNDVALITFVPFALEALGMAGLTQRAIPVVTMQTIAANLGSMATPIGNPQNLYLYSRYHLSAGTFFTVTLPYVALSALLLLLFVLAQKPRPIQAPAFSTSLSYGRARFCVQAALFALCLCAVARVLNVWIAVAAVLAGMLLADRRALLRVDYALLFTFAGFFVFIGNLGRVEAFSDFLRGMLAGREVPVSIAASQALSNVPAALLLSGFTEDAISLVIGTNLGGLGTLIASMASLISFKRISLALPEARGRYLGYFTLANLAFLAALCALWWILR</sequence>
<evidence type="ECO:0000256" key="4">
    <source>
        <dbReference type="ARBA" id="ARBA00022692"/>
    </source>
</evidence>
<evidence type="ECO:0000313" key="9">
    <source>
        <dbReference type="EMBL" id="HIS93942.1"/>
    </source>
</evidence>
<dbReference type="PANTHER" id="PTHR43302">
    <property type="entry name" value="TRANSPORTER ARSB-RELATED"/>
    <property type="match status" value="1"/>
</dbReference>